<accession>X1LYP8</accession>
<dbReference type="EMBL" id="BARV01011403">
    <property type="protein sequence ID" value="GAI07535.1"/>
    <property type="molecule type" value="Genomic_DNA"/>
</dbReference>
<feature type="non-terminal residue" evidence="1">
    <location>
        <position position="1"/>
    </location>
</feature>
<evidence type="ECO:0008006" key="2">
    <source>
        <dbReference type="Google" id="ProtNLM"/>
    </source>
</evidence>
<protein>
    <recommendedName>
        <fullName evidence="2">GIY-YIG domain-containing protein</fullName>
    </recommendedName>
</protein>
<dbReference type="AlphaFoldDB" id="X1LYP8"/>
<name>X1LYP8_9ZZZZ</name>
<reference evidence="1" key="1">
    <citation type="journal article" date="2014" name="Front. Microbiol.">
        <title>High frequency of phylogenetically diverse reductive dehalogenase-homologous genes in deep subseafloor sedimentary metagenomes.</title>
        <authorList>
            <person name="Kawai M."/>
            <person name="Futagami T."/>
            <person name="Toyoda A."/>
            <person name="Takaki Y."/>
            <person name="Nishi S."/>
            <person name="Hori S."/>
            <person name="Arai W."/>
            <person name="Tsubouchi T."/>
            <person name="Morono Y."/>
            <person name="Uchiyama I."/>
            <person name="Ito T."/>
            <person name="Fujiyama A."/>
            <person name="Inagaki F."/>
            <person name="Takami H."/>
        </authorList>
    </citation>
    <scope>NUCLEOTIDE SEQUENCE</scope>
    <source>
        <strain evidence="1">Expedition CK06-06</strain>
    </source>
</reference>
<organism evidence="1">
    <name type="scientific">marine sediment metagenome</name>
    <dbReference type="NCBI Taxonomy" id="412755"/>
    <lineage>
        <taxon>unclassified sequences</taxon>
        <taxon>metagenomes</taxon>
        <taxon>ecological metagenomes</taxon>
    </lineage>
</organism>
<comment type="caution">
    <text evidence="1">The sequence shown here is derived from an EMBL/GenBank/DDBJ whole genome shotgun (WGS) entry which is preliminary data.</text>
</comment>
<sequence>FDWIREIIYIGMTNSKGGLKGRLRQFDNTICGKGNNHSGAKKVRDKYKDYEKLIKCLYVAVYPFKCDVNSNAVEDLLIMGKVTEYEYICFAEYVKRFGMLPEFNNKKLSQKK</sequence>
<evidence type="ECO:0000313" key="1">
    <source>
        <dbReference type="EMBL" id="GAI07535.1"/>
    </source>
</evidence>
<gene>
    <name evidence="1" type="ORF">S06H3_21646</name>
</gene>
<proteinExistence type="predicted"/>